<name>A0A836LAX4_9TRYP</name>
<dbReference type="GeneID" id="94291580"/>
<comment type="caution">
    <text evidence="1">The sequence shown here is derived from an EMBL/GenBank/DDBJ whole genome shotgun (WGS) entry which is preliminary data.</text>
</comment>
<dbReference type="AlphaFoldDB" id="A0A836LAX4"/>
<evidence type="ECO:0000313" key="2">
    <source>
        <dbReference type="Proteomes" id="UP000674318"/>
    </source>
</evidence>
<keyword evidence="2" id="KW-1185">Reference proteome</keyword>
<dbReference type="RefSeq" id="XP_067756769.1">
    <property type="nucleotide sequence ID" value="XM_067901503.1"/>
</dbReference>
<protein>
    <submittedName>
        <fullName evidence="1">Uncharacterized protein</fullName>
    </submittedName>
</protein>
<organism evidence="1 2">
    <name type="scientific">Porcisia hertigi</name>
    <dbReference type="NCBI Taxonomy" id="2761500"/>
    <lineage>
        <taxon>Eukaryota</taxon>
        <taxon>Discoba</taxon>
        <taxon>Euglenozoa</taxon>
        <taxon>Kinetoplastea</taxon>
        <taxon>Metakinetoplastina</taxon>
        <taxon>Trypanosomatida</taxon>
        <taxon>Trypanosomatidae</taxon>
        <taxon>Leishmaniinae</taxon>
        <taxon>Porcisia</taxon>
    </lineage>
</organism>
<dbReference type="KEGG" id="phet:94291580"/>
<dbReference type="Proteomes" id="UP000674318">
    <property type="component" value="Chromosome 24"/>
</dbReference>
<proteinExistence type="predicted"/>
<sequence length="762" mass="83892">MWKNSLIEIGSRASKKAALASTDKLQKKVITDVHLSRACPRNSTGLLFSAQANALVDSRKEYLTQLQSSTLHSSLSTSTPAVRSIDERDALLQSVETFPFLYAQEAFCVLMKAGEVQSALQLTTLWKYQKLKSTRLARKKVKRELLNTICTLKELKDASTLKALIDVLCAALREQQLAHKSALQALSLTYSEAGSPLVQYRLFAPLGVVATTQVLVCAAETACRFRDGEGISMLEKLVILDKCADINITTVGTACLSYRLYRLLELWTVEKKIDANFAKQVCPGLSSKLVHPSHYSILDILSLTAKEARYIQKNWISCGFFRPDCSQRQQPSKWSSILNQVFISSKTLQTVEANCLLLSLIGAPAKHTATGDCRSFDTARTSILRLLGNSQPSVRRHAAMSLLKKRQLLRALQISPFATAYAYLQSFHSKAAVDPKLCKICKALLFRLCRAGRYMDAARVTWNHLTVECPATAAFFKKNVRAVDLAVAAVSQAMREASTKRYGQSWMGYRSLALLRAAASDSHHVTVMHCVPICVGALGCGVPFAAVNEALSHIFGDDVAQKTWALNLVRLCSDTEVTTTKVKVNRCGIATEIASFLAQMCGDQGDQQGKAVLQTPSRSKQLALWTTLTEQHSNPRLNSLMTAVFLDRATRNSILECTWCRHQAQSRGVSPQKEHASEKYFSDIWNWEVAASMASNCSSGESFTSFLRCLKHRKPHGVSSACSSVDNVTALLCSEMDAYIPSPGSSGGQSDIFCITAIKREI</sequence>
<gene>
    <name evidence="1" type="ORF">JKF63_05545</name>
</gene>
<reference evidence="1 2" key="1">
    <citation type="submission" date="2021-02" db="EMBL/GenBank/DDBJ databases">
        <title>Porcisia hertigi Genome sequencing and assembly.</title>
        <authorList>
            <person name="Almutairi H."/>
            <person name="Gatherer D."/>
        </authorList>
    </citation>
    <scope>NUCLEOTIDE SEQUENCE [LARGE SCALE GENOMIC DNA]</scope>
    <source>
        <strain evidence="1 2">C119</strain>
    </source>
</reference>
<accession>A0A836LAX4</accession>
<dbReference type="OrthoDB" id="252468at2759"/>
<dbReference type="EMBL" id="JAFJZO010000024">
    <property type="protein sequence ID" value="KAG5503407.1"/>
    <property type="molecule type" value="Genomic_DNA"/>
</dbReference>
<evidence type="ECO:0000313" key="1">
    <source>
        <dbReference type="EMBL" id="KAG5503407.1"/>
    </source>
</evidence>